<dbReference type="PANTHER" id="PTHR43245">
    <property type="entry name" value="BIFUNCTIONAL POLYMYXIN RESISTANCE PROTEIN ARNA"/>
    <property type="match status" value="1"/>
</dbReference>
<dbReference type="AlphaFoldDB" id="A0A8J3NBZ5"/>
<dbReference type="InterPro" id="IPR050177">
    <property type="entry name" value="Lipid_A_modif_metabolic_enz"/>
</dbReference>
<keyword evidence="3" id="KW-1185">Reference proteome</keyword>
<evidence type="ECO:0000313" key="2">
    <source>
        <dbReference type="EMBL" id="GID11212.1"/>
    </source>
</evidence>
<dbReference type="InterPro" id="IPR001509">
    <property type="entry name" value="Epimerase_deHydtase"/>
</dbReference>
<organism evidence="2 3">
    <name type="scientific">Actinocatenispora rupis</name>
    <dbReference type="NCBI Taxonomy" id="519421"/>
    <lineage>
        <taxon>Bacteria</taxon>
        <taxon>Bacillati</taxon>
        <taxon>Actinomycetota</taxon>
        <taxon>Actinomycetes</taxon>
        <taxon>Micromonosporales</taxon>
        <taxon>Micromonosporaceae</taxon>
        <taxon>Actinocatenispora</taxon>
    </lineage>
</organism>
<dbReference type="Pfam" id="PF01370">
    <property type="entry name" value="Epimerase"/>
    <property type="match status" value="1"/>
</dbReference>
<reference evidence="2" key="1">
    <citation type="submission" date="2021-01" db="EMBL/GenBank/DDBJ databases">
        <title>Whole genome shotgun sequence of Actinocatenispora rupis NBRC 107355.</title>
        <authorList>
            <person name="Komaki H."/>
            <person name="Tamura T."/>
        </authorList>
    </citation>
    <scope>NUCLEOTIDE SEQUENCE</scope>
    <source>
        <strain evidence="2">NBRC 107355</strain>
    </source>
</reference>
<name>A0A8J3NBZ5_9ACTN</name>
<dbReference type="SUPFAM" id="SSF51735">
    <property type="entry name" value="NAD(P)-binding Rossmann-fold domains"/>
    <property type="match status" value="1"/>
</dbReference>
<dbReference type="Proteomes" id="UP000612808">
    <property type="component" value="Unassembled WGS sequence"/>
</dbReference>
<comment type="caution">
    <text evidence="2">The sequence shown here is derived from an EMBL/GenBank/DDBJ whole genome shotgun (WGS) entry which is preliminary data.</text>
</comment>
<feature type="domain" description="NAD-dependent epimerase/dehydratase" evidence="1">
    <location>
        <begin position="4"/>
        <end position="157"/>
    </location>
</feature>
<dbReference type="Gene3D" id="3.40.50.720">
    <property type="entry name" value="NAD(P)-binding Rossmann-like Domain"/>
    <property type="match status" value="1"/>
</dbReference>
<accession>A0A8J3NBZ5</accession>
<gene>
    <name evidence="2" type="ORF">Aru02nite_21010</name>
</gene>
<evidence type="ECO:0000259" key="1">
    <source>
        <dbReference type="Pfam" id="PF01370"/>
    </source>
</evidence>
<dbReference type="EMBL" id="BOMB01000012">
    <property type="protein sequence ID" value="GID11212.1"/>
    <property type="molecule type" value="Genomic_DNA"/>
</dbReference>
<proteinExistence type="predicted"/>
<dbReference type="InterPro" id="IPR036291">
    <property type="entry name" value="NAD(P)-bd_dom_sf"/>
</dbReference>
<dbReference type="RefSeq" id="WP_203657133.1">
    <property type="nucleotide sequence ID" value="NZ_BAAAZM010000032.1"/>
</dbReference>
<sequence>MRLLVIGGAGYVGRLVLPGLAARHQVRVLDLRRPDTDCEYVAGSATDPDVLAEACAGMAAVVHMAMAPTNARGETDLGTAFDVHVKSPYLTVRAARDAGHLVFVSSLSVHRDLRVRTLAADEPADATDPYGLTKRLGEQAATAAAGETGKALTILRLAWPTPDASWPAWQVGLDDGPGPGRTYATAEPDDPRPPVRMRDGRPLAALAASDLTAALLAALDRPDGVRTLPLTGDTTDTVIDMAPTRAALGWSPTRRL</sequence>
<evidence type="ECO:0000313" key="3">
    <source>
        <dbReference type="Proteomes" id="UP000612808"/>
    </source>
</evidence>
<protein>
    <recommendedName>
        <fullName evidence="1">NAD-dependent epimerase/dehydratase domain-containing protein</fullName>
    </recommendedName>
</protein>